<keyword evidence="3" id="KW-1185">Reference proteome</keyword>
<dbReference type="SUPFAM" id="SSF56112">
    <property type="entry name" value="Protein kinase-like (PK-like)"/>
    <property type="match status" value="1"/>
</dbReference>
<organism evidence="2 3">
    <name type="scientific">Cercophora samala</name>
    <dbReference type="NCBI Taxonomy" id="330535"/>
    <lineage>
        <taxon>Eukaryota</taxon>
        <taxon>Fungi</taxon>
        <taxon>Dikarya</taxon>
        <taxon>Ascomycota</taxon>
        <taxon>Pezizomycotina</taxon>
        <taxon>Sordariomycetes</taxon>
        <taxon>Sordariomycetidae</taxon>
        <taxon>Sordariales</taxon>
        <taxon>Lasiosphaeriaceae</taxon>
        <taxon>Cercophora</taxon>
    </lineage>
</organism>
<feature type="domain" description="Aminoglycoside phosphotransferase" evidence="1">
    <location>
        <begin position="83"/>
        <end position="284"/>
    </location>
</feature>
<dbReference type="Proteomes" id="UP001174997">
    <property type="component" value="Unassembled WGS sequence"/>
</dbReference>
<reference evidence="2" key="1">
    <citation type="submission" date="2023-06" db="EMBL/GenBank/DDBJ databases">
        <title>Genome-scale phylogeny and comparative genomics of the fungal order Sordariales.</title>
        <authorList>
            <consortium name="Lawrence Berkeley National Laboratory"/>
            <person name="Hensen N."/>
            <person name="Bonometti L."/>
            <person name="Westerberg I."/>
            <person name="Brannstrom I.O."/>
            <person name="Guillou S."/>
            <person name="Cros-Aarteil S."/>
            <person name="Calhoun S."/>
            <person name="Haridas S."/>
            <person name="Kuo A."/>
            <person name="Mondo S."/>
            <person name="Pangilinan J."/>
            <person name="Riley R."/>
            <person name="Labutti K."/>
            <person name="Andreopoulos B."/>
            <person name="Lipzen A."/>
            <person name="Chen C."/>
            <person name="Yanf M."/>
            <person name="Daum C."/>
            <person name="Ng V."/>
            <person name="Clum A."/>
            <person name="Steindorff A."/>
            <person name="Ohm R."/>
            <person name="Martin F."/>
            <person name="Silar P."/>
            <person name="Natvig D."/>
            <person name="Lalanne C."/>
            <person name="Gautier V."/>
            <person name="Ament-Velasquez S.L."/>
            <person name="Kruys A."/>
            <person name="Hutchinson M.I."/>
            <person name="Powell A.J."/>
            <person name="Barry K."/>
            <person name="Miller A.N."/>
            <person name="Grigoriev I.V."/>
            <person name="Debuchy R."/>
            <person name="Gladieux P."/>
            <person name="Thoren M.H."/>
            <person name="Johannesson H."/>
        </authorList>
    </citation>
    <scope>NUCLEOTIDE SEQUENCE</scope>
    <source>
        <strain evidence="2">CBS 307.81</strain>
    </source>
</reference>
<dbReference type="Pfam" id="PF01636">
    <property type="entry name" value="APH"/>
    <property type="match status" value="1"/>
</dbReference>
<dbReference type="PANTHER" id="PTHR21310:SF51">
    <property type="entry name" value="AMINOGLYCOSIDE PHOSPHOTRANSFERASE DOMAIN-CONTAINING PROTEIN"/>
    <property type="match status" value="1"/>
</dbReference>
<name>A0AA39ZAE6_9PEZI</name>
<dbReference type="InterPro" id="IPR011009">
    <property type="entry name" value="Kinase-like_dom_sf"/>
</dbReference>
<dbReference type="AlphaFoldDB" id="A0AA39ZAE6"/>
<dbReference type="EMBL" id="JAULSY010000086">
    <property type="protein sequence ID" value="KAK0666551.1"/>
    <property type="molecule type" value="Genomic_DNA"/>
</dbReference>
<dbReference type="InterPro" id="IPR002575">
    <property type="entry name" value="Aminoglycoside_PTrfase"/>
</dbReference>
<sequence length="424" mass="47778">MASSDAGLDLDPDMFGPLLDIPDEKVVRLARSIALLHADSLPENGRVVKKIDGGFNLDFVVAFGGFKLVVRVPAYFGDRWTTEAALSMRSEVATLKLIRQKTRIPVPEVYGFDLTFGNEIGQPYICMSFLTGDPVSEVWHDKKGGKKGSDNFRLKILTSVARTMAQLSAFTFDQIGCIVEVPSNPGKVTIGPLFTRDLMEENPKVTTAGPFDTVSEYLEFYRLVPNEHSDPWEKSCAKVLDVLVDCLPKTDRRFVLELPGCDSTNILVDQDGKVTGVTDWDFAQTVPGFVGYAKYPGWLTRDWDPVLYRPDLETEDSPFVLEEYRNYYANEMEAALARNDDLMSASSQYTRKSHIYEAIWIALHSKMCRYEICRKFIQTALGISEQDAYGEFYLLDVYSEEEWEDFEAKLREVVNAPPVPSIGN</sequence>
<protein>
    <recommendedName>
        <fullName evidence="1">Aminoglycoside phosphotransferase domain-containing protein</fullName>
    </recommendedName>
</protein>
<dbReference type="InterPro" id="IPR051678">
    <property type="entry name" value="AGP_Transferase"/>
</dbReference>
<proteinExistence type="predicted"/>
<gene>
    <name evidence="2" type="ORF">QBC41DRAFT_325577</name>
</gene>
<evidence type="ECO:0000313" key="2">
    <source>
        <dbReference type="EMBL" id="KAK0666551.1"/>
    </source>
</evidence>
<evidence type="ECO:0000259" key="1">
    <source>
        <dbReference type="Pfam" id="PF01636"/>
    </source>
</evidence>
<comment type="caution">
    <text evidence="2">The sequence shown here is derived from an EMBL/GenBank/DDBJ whole genome shotgun (WGS) entry which is preliminary data.</text>
</comment>
<dbReference type="PANTHER" id="PTHR21310">
    <property type="entry name" value="AMINOGLYCOSIDE PHOSPHOTRANSFERASE-RELATED-RELATED"/>
    <property type="match status" value="1"/>
</dbReference>
<accession>A0AA39ZAE6</accession>
<evidence type="ECO:0000313" key="3">
    <source>
        <dbReference type="Proteomes" id="UP001174997"/>
    </source>
</evidence>